<feature type="domain" description="Aminoacyl-transfer RNA synthetases class-II family profile" evidence="13">
    <location>
        <begin position="1"/>
        <end position="324"/>
    </location>
</feature>
<name>A0A2U2N4M2_9GAMM</name>
<evidence type="ECO:0000256" key="10">
    <source>
        <dbReference type="ARBA" id="ARBA00047639"/>
    </source>
</evidence>
<feature type="binding site" evidence="12">
    <location>
        <position position="113"/>
    </location>
    <ligand>
        <name>L-histidine</name>
        <dbReference type="ChEBI" id="CHEBI:57595"/>
    </ligand>
</feature>
<reference evidence="14 15" key="1">
    <citation type="submission" date="2018-05" db="EMBL/GenBank/DDBJ databases">
        <title>Spiribacter halobius sp. nov., a moderately halophilic bacterium isolated from marine solar saltern.</title>
        <authorList>
            <person name="Zheng W.-S."/>
            <person name="Lu D.-C."/>
            <person name="Du Z.-J."/>
        </authorList>
    </citation>
    <scope>NUCLEOTIDE SEQUENCE [LARGE SCALE GENOMIC DNA]</scope>
    <source>
        <strain evidence="14 15">E85</strain>
    </source>
</reference>
<dbReference type="Gene3D" id="3.40.50.800">
    <property type="entry name" value="Anticodon-binding domain"/>
    <property type="match status" value="1"/>
</dbReference>
<dbReference type="OrthoDB" id="9800814at2"/>
<evidence type="ECO:0000256" key="8">
    <source>
        <dbReference type="ARBA" id="ARBA00022917"/>
    </source>
</evidence>
<keyword evidence="9 11" id="KW-0030">Aminoacyl-tRNA synthetase</keyword>
<dbReference type="FunFam" id="3.30.930.10:FF:000005">
    <property type="entry name" value="Histidine--tRNA ligase"/>
    <property type="match status" value="1"/>
</dbReference>
<evidence type="ECO:0000256" key="9">
    <source>
        <dbReference type="ARBA" id="ARBA00023146"/>
    </source>
</evidence>
<dbReference type="Pfam" id="PF13393">
    <property type="entry name" value="tRNA-synt_His"/>
    <property type="match status" value="1"/>
</dbReference>
<dbReference type="InterPro" id="IPR015807">
    <property type="entry name" value="His-tRNA-ligase"/>
</dbReference>
<evidence type="ECO:0000259" key="13">
    <source>
        <dbReference type="PROSITE" id="PS50862"/>
    </source>
</evidence>
<dbReference type="InterPro" id="IPR004516">
    <property type="entry name" value="HisRS/HisZ"/>
</dbReference>
<organism evidence="14 15">
    <name type="scientific">Sediminicurvatus halobius</name>
    <dbReference type="NCBI Taxonomy" id="2182432"/>
    <lineage>
        <taxon>Bacteria</taxon>
        <taxon>Pseudomonadati</taxon>
        <taxon>Pseudomonadota</taxon>
        <taxon>Gammaproteobacteria</taxon>
        <taxon>Chromatiales</taxon>
        <taxon>Ectothiorhodospiraceae</taxon>
        <taxon>Sediminicurvatus</taxon>
    </lineage>
</organism>
<dbReference type="EC" id="6.1.1.21" evidence="11"/>
<dbReference type="InterPro" id="IPR033656">
    <property type="entry name" value="HisRS_anticodon"/>
</dbReference>
<evidence type="ECO:0000256" key="6">
    <source>
        <dbReference type="ARBA" id="ARBA00022741"/>
    </source>
</evidence>
<feature type="binding site" evidence="12">
    <location>
        <position position="258"/>
    </location>
    <ligand>
        <name>L-histidine</name>
        <dbReference type="ChEBI" id="CHEBI:57595"/>
    </ligand>
</feature>
<keyword evidence="7 11" id="KW-0067">ATP-binding</keyword>
<dbReference type="SUPFAM" id="SSF52954">
    <property type="entry name" value="Class II aaRS ABD-related"/>
    <property type="match status" value="1"/>
</dbReference>
<dbReference type="GO" id="GO:0004821">
    <property type="term" value="F:histidine-tRNA ligase activity"/>
    <property type="evidence" value="ECO:0007669"/>
    <property type="project" value="UniProtKB-UniRule"/>
</dbReference>
<evidence type="ECO:0000256" key="2">
    <source>
        <dbReference type="ARBA" id="ARBA00008226"/>
    </source>
</evidence>
<dbReference type="EMBL" id="QFFI01000007">
    <property type="protein sequence ID" value="PWG64060.1"/>
    <property type="molecule type" value="Genomic_DNA"/>
</dbReference>
<keyword evidence="15" id="KW-1185">Reference proteome</keyword>
<evidence type="ECO:0000256" key="11">
    <source>
        <dbReference type="HAMAP-Rule" id="MF_00127"/>
    </source>
</evidence>
<dbReference type="PANTHER" id="PTHR43707:SF1">
    <property type="entry name" value="HISTIDINE--TRNA LIGASE, MITOCHONDRIAL-RELATED"/>
    <property type="match status" value="1"/>
</dbReference>
<keyword evidence="5 11" id="KW-0436">Ligase</keyword>
<dbReference type="CDD" id="cd00773">
    <property type="entry name" value="HisRS-like_core"/>
    <property type="match status" value="1"/>
</dbReference>
<comment type="similarity">
    <text evidence="2 11">Belongs to the class-II aminoacyl-tRNA synthetase family.</text>
</comment>
<accession>A0A2U2N4M2</accession>
<evidence type="ECO:0000256" key="4">
    <source>
        <dbReference type="ARBA" id="ARBA00022490"/>
    </source>
</evidence>
<evidence type="ECO:0000256" key="5">
    <source>
        <dbReference type="ARBA" id="ARBA00022598"/>
    </source>
</evidence>
<dbReference type="PIRSF" id="PIRSF001549">
    <property type="entry name" value="His-tRNA_synth"/>
    <property type="match status" value="1"/>
</dbReference>
<dbReference type="Proteomes" id="UP000245474">
    <property type="component" value="Unassembled WGS sequence"/>
</dbReference>
<dbReference type="InterPro" id="IPR041715">
    <property type="entry name" value="HisRS-like_core"/>
</dbReference>
<comment type="subunit">
    <text evidence="3 11">Homodimer.</text>
</comment>
<keyword evidence="4 11" id="KW-0963">Cytoplasm</keyword>
<evidence type="ECO:0000256" key="3">
    <source>
        <dbReference type="ARBA" id="ARBA00011738"/>
    </source>
</evidence>
<keyword evidence="6 11" id="KW-0547">Nucleotide-binding</keyword>
<dbReference type="Gene3D" id="3.30.930.10">
    <property type="entry name" value="Bira Bifunctional Protein, Domain 2"/>
    <property type="match status" value="1"/>
</dbReference>
<evidence type="ECO:0000313" key="15">
    <source>
        <dbReference type="Proteomes" id="UP000245474"/>
    </source>
</evidence>
<dbReference type="PROSITE" id="PS50862">
    <property type="entry name" value="AA_TRNA_LIGASE_II"/>
    <property type="match status" value="1"/>
</dbReference>
<comment type="catalytic activity">
    <reaction evidence="10 11">
        <text>tRNA(His) + L-histidine + ATP = L-histidyl-tRNA(His) + AMP + diphosphate + H(+)</text>
        <dbReference type="Rhea" id="RHEA:17313"/>
        <dbReference type="Rhea" id="RHEA-COMP:9665"/>
        <dbReference type="Rhea" id="RHEA-COMP:9689"/>
        <dbReference type="ChEBI" id="CHEBI:15378"/>
        <dbReference type="ChEBI" id="CHEBI:30616"/>
        <dbReference type="ChEBI" id="CHEBI:33019"/>
        <dbReference type="ChEBI" id="CHEBI:57595"/>
        <dbReference type="ChEBI" id="CHEBI:78442"/>
        <dbReference type="ChEBI" id="CHEBI:78527"/>
        <dbReference type="ChEBI" id="CHEBI:456215"/>
        <dbReference type="EC" id="6.1.1.21"/>
    </reaction>
</comment>
<dbReference type="InterPro" id="IPR045864">
    <property type="entry name" value="aa-tRNA-synth_II/BPL/LPL"/>
</dbReference>
<dbReference type="SUPFAM" id="SSF55681">
    <property type="entry name" value="Class II aaRS and biotin synthetases"/>
    <property type="match status" value="1"/>
</dbReference>
<feature type="binding site" evidence="12">
    <location>
        <begin position="262"/>
        <end position="263"/>
    </location>
    <ligand>
        <name>L-histidine</name>
        <dbReference type="ChEBI" id="CHEBI:57595"/>
    </ligand>
</feature>
<dbReference type="InterPro" id="IPR006195">
    <property type="entry name" value="aa-tRNA-synth_II"/>
</dbReference>
<sequence>MSASIQSIRGFADILPDRTPVWRFVEDTFRVLLESYGYEEIRLPALEKTELFARSIGEVTDIVEKEMYTFSDRNGDSLTLRPEGTAGCVRAAIQHGLLHNAQPRLWYAGPMFRHERPQRGRYRQFHQVGVEAFGVEGPALDAELILMSGRLLQALGLDDVRLELNSLGSSEARAAYRERLVAHLQAHADQLDDDARRRLETNPLRVLDSKNPAMAGVIESAPSLLDHLDGASADHFRRLCAMLDAAGQPYHVNPRLVRGLDYYGRTVFEWVSDRLGAQGTVLAGGRYDTLVEMIGGRPTPAIGFAAGIERLVALVEEAGAAPAPAAPDAFLVVADEALESEAVSLAERLRHAMPGLQLRLNTAGGSLKSQFRRADRSGARFALVLGEDEAAAGAVTVKDLRGERPQEQVPVARLADVLGEARQSD</sequence>
<gene>
    <name evidence="11" type="primary">hisS</name>
    <name evidence="14" type="ORF">DEM34_06045</name>
</gene>
<dbReference type="AlphaFoldDB" id="A0A2U2N4M2"/>
<dbReference type="InterPro" id="IPR004154">
    <property type="entry name" value="Anticodon-bd"/>
</dbReference>
<dbReference type="HAMAP" id="MF_00127">
    <property type="entry name" value="His_tRNA_synth"/>
    <property type="match status" value="1"/>
</dbReference>
<evidence type="ECO:0000256" key="7">
    <source>
        <dbReference type="ARBA" id="ARBA00022840"/>
    </source>
</evidence>
<dbReference type="Pfam" id="PF03129">
    <property type="entry name" value="HGTP_anticodon"/>
    <property type="match status" value="1"/>
</dbReference>
<dbReference type="PANTHER" id="PTHR43707">
    <property type="entry name" value="HISTIDYL-TRNA SYNTHETASE"/>
    <property type="match status" value="1"/>
</dbReference>
<dbReference type="NCBIfam" id="TIGR00442">
    <property type="entry name" value="hisS"/>
    <property type="match status" value="1"/>
</dbReference>
<keyword evidence="8 11" id="KW-0648">Protein biosynthesis</keyword>
<dbReference type="RefSeq" id="WP_109677297.1">
    <property type="nucleotide sequence ID" value="NZ_CP086615.1"/>
</dbReference>
<feature type="binding site" evidence="12">
    <location>
        <begin position="83"/>
        <end position="85"/>
    </location>
    <ligand>
        <name>L-histidine</name>
        <dbReference type="ChEBI" id="CHEBI:57595"/>
    </ligand>
</feature>
<proteinExistence type="inferred from homology"/>
<feature type="binding site" evidence="12">
    <location>
        <position position="131"/>
    </location>
    <ligand>
        <name>L-histidine</name>
        <dbReference type="ChEBI" id="CHEBI:57595"/>
    </ligand>
</feature>
<protein>
    <recommendedName>
        <fullName evidence="11">Histidine--tRNA ligase</fullName>
        <ecNumber evidence="11">6.1.1.21</ecNumber>
    </recommendedName>
    <alternativeName>
        <fullName evidence="11">Histidyl-tRNA synthetase</fullName>
        <shortName evidence="11">HisRS</shortName>
    </alternativeName>
</protein>
<dbReference type="InterPro" id="IPR036621">
    <property type="entry name" value="Anticodon-bd_dom_sf"/>
</dbReference>
<comment type="subcellular location">
    <subcellularLocation>
        <location evidence="1 11">Cytoplasm</location>
    </subcellularLocation>
</comment>
<evidence type="ECO:0000256" key="1">
    <source>
        <dbReference type="ARBA" id="ARBA00004496"/>
    </source>
</evidence>
<comment type="caution">
    <text evidence="14">The sequence shown here is derived from an EMBL/GenBank/DDBJ whole genome shotgun (WGS) entry which is preliminary data.</text>
</comment>
<dbReference type="GO" id="GO:0005524">
    <property type="term" value="F:ATP binding"/>
    <property type="evidence" value="ECO:0007669"/>
    <property type="project" value="UniProtKB-UniRule"/>
</dbReference>
<dbReference type="GO" id="GO:0006427">
    <property type="term" value="P:histidyl-tRNA aminoacylation"/>
    <property type="evidence" value="ECO:0007669"/>
    <property type="project" value="UniProtKB-UniRule"/>
</dbReference>
<dbReference type="CDD" id="cd00859">
    <property type="entry name" value="HisRS_anticodon"/>
    <property type="match status" value="1"/>
</dbReference>
<evidence type="ECO:0000256" key="12">
    <source>
        <dbReference type="PIRSR" id="PIRSR001549-1"/>
    </source>
</evidence>
<feature type="binding site" evidence="12">
    <location>
        <position position="127"/>
    </location>
    <ligand>
        <name>L-histidine</name>
        <dbReference type="ChEBI" id="CHEBI:57595"/>
    </ligand>
</feature>
<evidence type="ECO:0000313" key="14">
    <source>
        <dbReference type="EMBL" id="PWG64060.1"/>
    </source>
</evidence>
<dbReference type="GO" id="GO:0005737">
    <property type="term" value="C:cytoplasm"/>
    <property type="evidence" value="ECO:0007669"/>
    <property type="project" value="UniProtKB-SubCell"/>
</dbReference>